<accession>A0ABR8WR74</accession>
<dbReference type="EMBL" id="JACSPY010000001">
    <property type="protein sequence ID" value="MBD8019393.1"/>
    <property type="molecule type" value="Genomic_DNA"/>
</dbReference>
<name>A0ABR8WR74_9MICO</name>
<proteinExistence type="predicted"/>
<evidence type="ECO:0008006" key="3">
    <source>
        <dbReference type="Google" id="ProtNLM"/>
    </source>
</evidence>
<keyword evidence="2" id="KW-1185">Reference proteome</keyword>
<reference evidence="1 2" key="1">
    <citation type="submission" date="2020-08" db="EMBL/GenBank/DDBJ databases">
        <title>A Genomic Blueprint of the Chicken Gut Microbiome.</title>
        <authorList>
            <person name="Gilroy R."/>
            <person name="Ravi A."/>
            <person name="Getino M."/>
            <person name="Pursley I."/>
            <person name="Horton D.L."/>
            <person name="Alikhan N.-F."/>
            <person name="Baker D."/>
            <person name="Gharbi K."/>
            <person name="Hall N."/>
            <person name="Watson M."/>
            <person name="Adriaenssens E.M."/>
            <person name="Foster-Nyarko E."/>
            <person name="Jarju S."/>
            <person name="Secka A."/>
            <person name="Antonio M."/>
            <person name="Oren A."/>
            <person name="Chaudhuri R."/>
            <person name="La Ragione R.M."/>
            <person name="Hildebrand F."/>
            <person name="Pallen M.J."/>
        </authorList>
    </citation>
    <scope>NUCLEOTIDE SEQUENCE [LARGE SCALE GENOMIC DNA]</scope>
    <source>
        <strain evidence="1 2">Re57</strain>
    </source>
</reference>
<evidence type="ECO:0000313" key="1">
    <source>
        <dbReference type="EMBL" id="MBD8019393.1"/>
    </source>
</evidence>
<organism evidence="1 2">
    <name type="scientific">Brevibacterium gallinarum</name>
    <dbReference type="NCBI Taxonomy" id="2762220"/>
    <lineage>
        <taxon>Bacteria</taxon>
        <taxon>Bacillati</taxon>
        <taxon>Actinomycetota</taxon>
        <taxon>Actinomycetes</taxon>
        <taxon>Micrococcales</taxon>
        <taxon>Brevibacteriaceae</taxon>
        <taxon>Brevibacterium</taxon>
    </lineage>
</organism>
<evidence type="ECO:0000313" key="2">
    <source>
        <dbReference type="Proteomes" id="UP000651517"/>
    </source>
</evidence>
<sequence>MRRYRALIDLIRQLPEGSRYREALLNDDETAELIVANEDPNKRGEQWKMRISDTSAQTILQTRLIDSVERLTAVTVAAQGKKYKPKPVPRAETAIDRARERRRLREVNRLFDLFTTPRKGA</sequence>
<comment type="caution">
    <text evidence="1">The sequence shown here is derived from an EMBL/GenBank/DDBJ whole genome shotgun (WGS) entry which is preliminary data.</text>
</comment>
<dbReference type="RefSeq" id="WP_191724995.1">
    <property type="nucleotide sequence ID" value="NZ_JACSPY010000001.1"/>
</dbReference>
<gene>
    <name evidence="1" type="ORF">H9634_01160</name>
</gene>
<protein>
    <recommendedName>
        <fullName evidence="3">Transposase</fullName>
    </recommendedName>
</protein>
<dbReference type="Proteomes" id="UP000651517">
    <property type="component" value="Unassembled WGS sequence"/>
</dbReference>